<name>A0ACC1X7D7_MELAZ</name>
<accession>A0ACC1X7D7</accession>
<dbReference type="EMBL" id="CM051404">
    <property type="protein sequence ID" value="KAJ4706568.1"/>
    <property type="molecule type" value="Genomic_DNA"/>
</dbReference>
<comment type="caution">
    <text evidence="1">The sequence shown here is derived from an EMBL/GenBank/DDBJ whole genome shotgun (WGS) entry which is preliminary data.</text>
</comment>
<reference evidence="1 2" key="1">
    <citation type="journal article" date="2023" name="Science">
        <title>Complex scaffold remodeling in plant triterpene biosynthesis.</title>
        <authorList>
            <person name="De La Pena R."/>
            <person name="Hodgson H."/>
            <person name="Liu J.C."/>
            <person name="Stephenson M.J."/>
            <person name="Martin A.C."/>
            <person name="Owen C."/>
            <person name="Harkess A."/>
            <person name="Leebens-Mack J."/>
            <person name="Jimenez L.E."/>
            <person name="Osbourn A."/>
            <person name="Sattely E.S."/>
        </authorList>
    </citation>
    <scope>NUCLEOTIDE SEQUENCE [LARGE SCALE GENOMIC DNA]</scope>
    <source>
        <strain evidence="2">cv. JPN11</strain>
        <tissue evidence="1">Leaf</tissue>
    </source>
</reference>
<organism evidence="1 2">
    <name type="scientific">Melia azedarach</name>
    <name type="common">Chinaberry tree</name>
    <dbReference type="NCBI Taxonomy" id="155640"/>
    <lineage>
        <taxon>Eukaryota</taxon>
        <taxon>Viridiplantae</taxon>
        <taxon>Streptophyta</taxon>
        <taxon>Embryophyta</taxon>
        <taxon>Tracheophyta</taxon>
        <taxon>Spermatophyta</taxon>
        <taxon>Magnoliopsida</taxon>
        <taxon>eudicotyledons</taxon>
        <taxon>Gunneridae</taxon>
        <taxon>Pentapetalae</taxon>
        <taxon>rosids</taxon>
        <taxon>malvids</taxon>
        <taxon>Sapindales</taxon>
        <taxon>Meliaceae</taxon>
        <taxon>Melia</taxon>
    </lineage>
</organism>
<proteinExistence type="predicted"/>
<gene>
    <name evidence="1" type="ORF">OWV82_020201</name>
</gene>
<evidence type="ECO:0000313" key="1">
    <source>
        <dbReference type="EMBL" id="KAJ4706568.1"/>
    </source>
</evidence>
<keyword evidence="2" id="KW-1185">Reference proteome</keyword>
<dbReference type="Proteomes" id="UP001164539">
    <property type="component" value="Chromosome 11"/>
</dbReference>
<sequence length="520" mass="58878">MSFSFRPRLTFLLKKIMTTDKEIPYLPYIEVPFEVAVNLPEAQIDIDLKQNFRYSRNIIMSESEEDRDSLFIGDISYDQENPLHIAVISGNEDGALTKIAAAEKSEGAVWQLNHDGYTPLHLACLSGDLDVIKELVRMDSKLCLVKDKDGMTPLHTAAMEGRLDIMKELLSACPDSVMEVTVADETPFHIAMSHGQVKAEEFLLEWIKGRPYSAHLINKKDSDGNTLLHLAVSRKHLQIIKILVEEFSISVNAMNDSRFTALDIFDVLPSENKDTPNENKDTEIEKIFGRAGALTANELAERKSDCPNSENHIKKLQRKRYQTFHPQTTRRFKTKNAGYDVCLLAATLIAATSFLATFFSQRLRLYDESYVNKYSPNVSNKTDMQSSYLRHLFVLFDSIAFVTSTALMTIILVRKLPLKPWLLVSVFSMFGAFTCSIRAVSPGDALPVLFSGGFILLAAVSEYLVQQFRNLSLSCLSVCRGYASEYIKYWTVSAQRLFSQLIHVCVRTECKHLYSTRFHS</sequence>
<protein>
    <submittedName>
        <fullName evidence="1">Ankyrin repeat-containing protein</fullName>
    </submittedName>
</protein>
<evidence type="ECO:0000313" key="2">
    <source>
        <dbReference type="Proteomes" id="UP001164539"/>
    </source>
</evidence>